<keyword evidence="8" id="KW-0333">Golgi apparatus</keyword>
<organism evidence="10 11">
    <name type="scientific">Dekkera bruxellensis</name>
    <name type="common">Brettanomyces custersii</name>
    <dbReference type="NCBI Taxonomy" id="5007"/>
    <lineage>
        <taxon>Eukaryota</taxon>
        <taxon>Fungi</taxon>
        <taxon>Dikarya</taxon>
        <taxon>Ascomycota</taxon>
        <taxon>Saccharomycotina</taxon>
        <taxon>Pichiomycetes</taxon>
        <taxon>Pichiales</taxon>
        <taxon>Pichiaceae</taxon>
        <taxon>Brettanomyces</taxon>
    </lineage>
</organism>
<keyword evidence="4 8" id="KW-0653">Protein transport</keyword>
<dbReference type="PANTHER" id="PTHR23137:SF36">
    <property type="entry name" value="VESICLE TRANSPORT PROTEIN SFT2C"/>
    <property type="match status" value="1"/>
</dbReference>
<evidence type="ECO:0000256" key="3">
    <source>
        <dbReference type="ARBA" id="ARBA00022692"/>
    </source>
</evidence>
<feature type="transmembrane region" description="Helical" evidence="8">
    <location>
        <begin position="134"/>
        <end position="154"/>
    </location>
</feature>
<evidence type="ECO:0000256" key="5">
    <source>
        <dbReference type="ARBA" id="ARBA00022989"/>
    </source>
</evidence>
<keyword evidence="11" id="KW-1185">Reference proteome</keyword>
<comment type="subcellular location">
    <subcellularLocation>
        <location evidence="8">Golgi apparatus membrane</location>
        <topology evidence="8">Multi-pass membrane protein</topology>
    </subcellularLocation>
    <subcellularLocation>
        <location evidence="1">Membrane</location>
        <topology evidence="1">Multi-pass membrane protein</topology>
    </subcellularLocation>
</comment>
<feature type="transmembrane region" description="Helical" evidence="8">
    <location>
        <begin position="160"/>
        <end position="181"/>
    </location>
</feature>
<evidence type="ECO:0000256" key="4">
    <source>
        <dbReference type="ARBA" id="ARBA00022927"/>
    </source>
</evidence>
<name>A0A7D9H0P0_DEKBR</name>
<evidence type="ECO:0000256" key="1">
    <source>
        <dbReference type="ARBA" id="ARBA00004141"/>
    </source>
</evidence>
<keyword evidence="6 8" id="KW-0472">Membrane</keyword>
<evidence type="ECO:0000256" key="8">
    <source>
        <dbReference type="RuleBase" id="RU363111"/>
    </source>
</evidence>
<keyword evidence="5 8" id="KW-1133">Transmembrane helix</keyword>
<protein>
    <recommendedName>
        <fullName evidence="8">Protein transport protein SFT2</fullName>
    </recommendedName>
</protein>
<evidence type="ECO:0000256" key="2">
    <source>
        <dbReference type="ARBA" id="ARBA00022448"/>
    </source>
</evidence>
<dbReference type="AlphaFoldDB" id="A0A7D9H0P0"/>
<dbReference type="Proteomes" id="UP000478008">
    <property type="component" value="Unassembled WGS sequence"/>
</dbReference>
<evidence type="ECO:0000256" key="9">
    <source>
        <dbReference type="SAM" id="MobiDB-lite"/>
    </source>
</evidence>
<evidence type="ECO:0000256" key="6">
    <source>
        <dbReference type="ARBA" id="ARBA00023136"/>
    </source>
</evidence>
<dbReference type="InterPro" id="IPR007305">
    <property type="entry name" value="Vesicle_transpt_Got1/SFT2"/>
</dbReference>
<keyword evidence="3 8" id="KW-0812">Transmembrane</keyword>
<gene>
    <name evidence="10" type="ORF">DEBR0S4_04302G</name>
</gene>
<dbReference type="GO" id="GO:0016192">
    <property type="term" value="P:vesicle-mediated transport"/>
    <property type="evidence" value="ECO:0007669"/>
    <property type="project" value="InterPro"/>
</dbReference>
<evidence type="ECO:0000256" key="7">
    <source>
        <dbReference type="ARBA" id="ARBA00025800"/>
    </source>
</evidence>
<sequence>MKFIPSFSGNNEDPVQLPTADNHLDDSAREDLESGIQGSRSRPQWLRLPKFLRGEDGDEGSGLSYFERLSLFVVALIGAFACYAICIFLFPFLSLRPRKFALIWSLGSVLFLLAFAILNGFPNFVQHLLSKDRIYFTAAFLGSILLTLFFSMVWPINICVAIACIIQVISSLYYTISYAPFGRQGLNMTTNVARSRVESWIQS</sequence>
<dbReference type="GO" id="GO:0015031">
    <property type="term" value="P:protein transport"/>
    <property type="evidence" value="ECO:0007669"/>
    <property type="project" value="UniProtKB-KW"/>
</dbReference>
<evidence type="ECO:0000313" key="10">
    <source>
        <dbReference type="EMBL" id="VUG18863.1"/>
    </source>
</evidence>
<comment type="function">
    <text evidence="8">Nonessential protein required for the fusion of transport vesicles derived from the endocytic pathway with the Golgi complex.</text>
</comment>
<dbReference type="InterPro" id="IPR011691">
    <property type="entry name" value="Vesicle_transpt_SFT2"/>
</dbReference>
<dbReference type="EMBL" id="CABFWN010000004">
    <property type="protein sequence ID" value="VUG18863.1"/>
    <property type="molecule type" value="Genomic_DNA"/>
</dbReference>
<feature type="region of interest" description="Disordered" evidence="9">
    <location>
        <begin position="1"/>
        <end position="22"/>
    </location>
</feature>
<feature type="transmembrane region" description="Helical" evidence="8">
    <location>
        <begin position="71"/>
        <end position="95"/>
    </location>
</feature>
<keyword evidence="2 8" id="KW-0813">Transport</keyword>
<feature type="transmembrane region" description="Helical" evidence="8">
    <location>
        <begin position="101"/>
        <end position="122"/>
    </location>
</feature>
<reference evidence="10 11" key="1">
    <citation type="submission" date="2019-07" db="EMBL/GenBank/DDBJ databases">
        <authorList>
            <person name="Friedrich A."/>
            <person name="Schacherer J."/>
        </authorList>
    </citation>
    <scope>NUCLEOTIDE SEQUENCE [LARGE SCALE GENOMIC DNA]</scope>
</reference>
<dbReference type="PANTHER" id="PTHR23137">
    <property type="entry name" value="VESICLE TRANSPORT PROTEIN-RELATED"/>
    <property type="match status" value="1"/>
</dbReference>
<comment type="similarity">
    <text evidence="7 8">Belongs to the SFT2 family.</text>
</comment>
<accession>A0A7D9H0P0</accession>
<dbReference type="GO" id="GO:0000139">
    <property type="term" value="C:Golgi membrane"/>
    <property type="evidence" value="ECO:0007669"/>
    <property type="project" value="UniProtKB-SubCell"/>
</dbReference>
<proteinExistence type="inferred from homology"/>
<evidence type="ECO:0000313" key="11">
    <source>
        <dbReference type="Proteomes" id="UP000478008"/>
    </source>
</evidence>
<dbReference type="Pfam" id="PF04178">
    <property type="entry name" value="Got1"/>
    <property type="match status" value="1"/>
</dbReference>